<organism evidence="2 3">
    <name type="scientific">Streptococcus henryi</name>
    <dbReference type="NCBI Taxonomy" id="439219"/>
    <lineage>
        <taxon>Bacteria</taxon>
        <taxon>Bacillati</taxon>
        <taxon>Bacillota</taxon>
        <taxon>Bacilli</taxon>
        <taxon>Lactobacillales</taxon>
        <taxon>Streptococcaceae</taxon>
        <taxon>Streptococcus</taxon>
    </lineage>
</organism>
<dbReference type="STRING" id="439219.SAMN02910293_00429"/>
<keyword evidence="2" id="KW-0540">Nuclease</keyword>
<evidence type="ECO:0000313" key="3">
    <source>
        <dbReference type="Proteomes" id="UP000182508"/>
    </source>
</evidence>
<reference evidence="2 3" key="1">
    <citation type="submission" date="2016-10" db="EMBL/GenBank/DDBJ databases">
        <authorList>
            <person name="de Groot N.N."/>
        </authorList>
    </citation>
    <scope>NUCLEOTIDE SEQUENCE [LARGE SCALE GENOMIC DNA]</scope>
    <source>
        <strain evidence="2 3">A-4</strain>
    </source>
</reference>
<dbReference type="CDD" id="cd00085">
    <property type="entry name" value="HNHc"/>
    <property type="match status" value="1"/>
</dbReference>
<keyword evidence="3" id="KW-1185">Reference proteome</keyword>
<dbReference type="AlphaFoldDB" id="A0A1G6AKF5"/>
<gene>
    <name evidence="2" type="ORF">SAMN02910293_00429</name>
</gene>
<dbReference type="GO" id="GO:0008270">
    <property type="term" value="F:zinc ion binding"/>
    <property type="evidence" value="ECO:0007669"/>
    <property type="project" value="InterPro"/>
</dbReference>
<feature type="domain" description="HNH nuclease" evidence="1">
    <location>
        <begin position="70"/>
        <end position="127"/>
    </location>
</feature>
<dbReference type="Gene3D" id="1.10.30.50">
    <property type="match status" value="1"/>
</dbReference>
<dbReference type="InterPro" id="IPR002711">
    <property type="entry name" value="HNH"/>
</dbReference>
<dbReference type="Pfam" id="PF01844">
    <property type="entry name" value="HNH"/>
    <property type="match status" value="1"/>
</dbReference>
<dbReference type="Proteomes" id="UP000182508">
    <property type="component" value="Unassembled WGS sequence"/>
</dbReference>
<accession>A0A1G6AKF5</accession>
<evidence type="ECO:0000259" key="1">
    <source>
        <dbReference type="SMART" id="SM00507"/>
    </source>
</evidence>
<protein>
    <submittedName>
        <fullName evidence="2">HNH endonuclease</fullName>
    </submittedName>
</protein>
<keyword evidence="2" id="KW-0255">Endonuclease</keyword>
<evidence type="ECO:0000313" key="2">
    <source>
        <dbReference type="EMBL" id="SDB08760.1"/>
    </source>
</evidence>
<dbReference type="SMART" id="SM00507">
    <property type="entry name" value="HNHc"/>
    <property type="match status" value="1"/>
</dbReference>
<dbReference type="GO" id="GO:0003676">
    <property type="term" value="F:nucleic acid binding"/>
    <property type="evidence" value="ECO:0007669"/>
    <property type="project" value="InterPro"/>
</dbReference>
<dbReference type="RefSeq" id="WP_074485203.1">
    <property type="nucleotide sequence ID" value="NZ_FMXP01000005.1"/>
</dbReference>
<sequence length="171" mass="20372">MPQVRQCKYIHCHTLVEQPDLCCNKHRQYEAEYRARRETYSRTHYNKRVRNRSEEKREQYQFYRSATWSALRLKVLERDNYCCQYCKALGIVTANSKIGDHVTPVEIAPELRTDLNNIATACRKCDNIKRTLEQQIYGTGQGRTHKNVTLRMTIAEWARLIQNFKDERETP</sequence>
<dbReference type="GO" id="GO:0004519">
    <property type="term" value="F:endonuclease activity"/>
    <property type="evidence" value="ECO:0007669"/>
    <property type="project" value="UniProtKB-KW"/>
</dbReference>
<dbReference type="EMBL" id="FMXP01000005">
    <property type="protein sequence ID" value="SDB08760.1"/>
    <property type="molecule type" value="Genomic_DNA"/>
</dbReference>
<proteinExistence type="predicted"/>
<keyword evidence="2" id="KW-0378">Hydrolase</keyword>
<name>A0A1G6AKF5_9STRE</name>
<dbReference type="InterPro" id="IPR003615">
    <property type="entry name" value="HNH_nuc"/>
</dbReference>